<accession>A0A674KEW2</accession>
<keyword evidence="3" id="KW-0963">Cytoplasm</keyword>
<proteinExistence type="inferred from homology"/>
<evidence type="ECO:0000256" key="4">
    <source>
        <dbReference type="ARBA" id="ARBA00023054"/>
    </source>
</evidence>
<organism evidence="7 8">
    <name type="scientific">Terrapene triunguis</name>
    <name type="common">Three-toed box turtle</name>
    <dbReference type="NCBI Taxonomy" id="2587831"/>
    <lineage>
        <taxon>Eukaryota</taxon>
        <taxon>Metazoa</taxon>
        <taxon>Chordata</taxon>
        <taxon>Craniata</taxon>
        <taxon>Vertebrata</taxon>
        <taxon>Euteleostomi</taxon>
        <taxon>Archelosauria</taxon>
        <taxon>Testudinata</taxon>
        <taxon>Testudines</taxon>
        <taxon>Cryptodira</taxon>
        <taxon>Durocryptodira</taxon>
        <taxon>Testudinoidea</taxon>
        <taxon>Emydidae</taxon>
        <taxon>Terrapene</taxon>
    </lineage>
</organism>
<reference evidence="7" key="1">
    <citation type="submission" date="2025-08" db="UniProtKB">
        <authorList>
            <consortium name="Ensembl"/>
        </authorList>
    </citation>
    <scope>IDENTIFICATION</scope>
</reference>
<evidence type="ECO:0000313" key="7">
    <source>
        <dbReference type="Ensembl" id="ENSTMTP00000032441.1"/>
    </source>
</evidence>
<keyword evidence="8" id="KW-1185">Reference proteome</keyword>
<feature type="region of interest" description="Disordered" evidence="6">
    <location>
        <begin position="778"/>
        <end position="804"/>
    </location>
</feature>
<dbReference type="GO" id="GO:0000226">
    <property type="term" value="P:microtubule cytoskeleton organization"/>
    <property type="evidence" value="ECO:0007669"/>
    <property type="project" value="InterPro"/>
</dbReference>
<keyword evidence="5" id="KW-0206">Cytoskeleton</keyword>
<protein>
    <submittedName>
        <fullName evidence="7">MAP7 domain containing 3</fullName>
    </submittedName>
</protein>
<feature type="region of interest" description="Disordered" evidence="6">
    <location>
        <begin position="47"/>
        <end position="666"/>
    </location>
</feature>
<gene>
    <name evidence="7" type="primary">MAP7D3</name>
</gene>
<name>A0A674KEW2_9SAUR</name>
<evidence type="ECO:0000256" key="1">
    <source>
        <dbReference type="ARBA" id="ARBA00004245"/>
    </source>
</evidence>
<comment type="similarity">
    <text evidence="2">Belongs to the MAP7 family.</text>
</comment>
<evidence type="ECO:0000256" key="3">
    <source>
        <dbReference type="ARBA" id="ARBA00022490"/>
    </source>
</evidence>
<dbReference type="PANTHER" id="PTHR15073">
    <property type="entry name" value="MICROTUBULE-ASSOCIATED PROTEIN"/>
    <property type="match status" value="1"/>
</dbReference>
<evidence type="ECO:0000256" key="5">
    <source>
        <dbReference type="ARBA" id="ARBA00023212"/>
    </source>
</evidence>
<feature type="compositionally biased region" description="Low complexity" evidence="6">
    <location>
        <begin position="339"/>
        <end position="355"/>
    </location>
</feature>
<dbReference type="Pfam" id="PF05672">
    <property type="entry name" value="MAP7"/>
    <property type="match status" value="1"/>
</dbReference>
<feature type="compositionally biased region" description="Polar residues" evidence="6">
    <location>
        <begin position="191"/>
        <end position="225"/>
    </location>
</feature>
<dbReference type="Ensembl" id="ENSTMTT00000033603.1">
    <property type="protein sequence ID" value="ENSTMTP00000032441.1"/>
    <property type="gene ID" value="ENSTMTG00000023190.1"/>
</dbReference>
<dbReference type="PANTHER" id="PTHR15073:SF5">
    <property type="entry name" value="MAP7 DOMAIN-CONTAINING PROTEIN 3"/>
    <property type="match status" value="1"/>
</dbReference>
<evidence type="ECO:0000256" key="2">
    <source>
        <dbReference type="ARBA" id="ARBA00007525"/>
    </source>
</evidence>
<feature type="compositionally biased region" description="Basic and acidic residues" evidence="6">
    <location>
        <begin position="257"/>
        <end position="271"/>
    </location>
</feature>
<feature type="compositionally biased region" description="Low complexity" evidence="6">
    <location>
        <begin position="311"/>
        <end position="322"/>
    </location>
</feature>
<feature type="compositionally biased region" description="Polar residues" evidence="6">
    <location>
        <begin position="391"/>
        <end position="401"/>
    </location>
</feature>
<feature type="compositionally biased region" description="Polar residues" evidence="6">
    <location>
        <begin position="246"/>
        <end position="256"/>
    </location>
</feature>
<dbReference type="Proteomes" id="UP000472274">
    <property type="component" value="Unplaced"/>
</dbReference>
<reference evidence="7" key="2">
    <citation type="submission" date="2025-09" db="UniProtKB">
        <authorList>
            <consortium name="Ensembl"/>
        </authorList>
    </citation>
    <scope>IDENTIFICATION</scope>
</reference>
<feature type="compositionally biased region" description="Basic and acidic residues" evidence="6">
    <location>
        <begin position="495"/>
        <end position="601"/>
    </location>
</feature>
<evidence type="ECO:0000256" key="6">
    <source>
        <dbReference type="SAM" id="MobiDB-lite"/>
    </source>
</evidence>
<keyword evidence="4" id="KW-0175">Coiled coil</keyword>
<dbReference type="InterPro" id="IPR051483">
    <property type="entry name" value="MAP7_domain-containing"/>
</dbReference>
<feature type="compositionally biased region" description="Basic and acidic residues" evidence="6">
    <location>
        <begin position="58"/>
        <end position="153"/>
    </location>
</feature>
<dbReference type="AlphaFoldDB" id="A0A674KEW2"/>
<feature type="compositionally biased region" description="Polar residues" evidence="6">
    <location>
        <begin position="484"/>
        <end position="493"/>
    </location>
</feature>
<dbReference type="GO" id="GO:0015630">
    <property type="term" value="C:microtubule cytoskeleton"/>
    <property type="evidence" value="ECO:0007669"/>
    <property type="project" value="InterPro"/>
</dbReference>
<comment type="subcellular location">
    <subcellularLocation>
        <location evidence="1">Cytoplasm</location>
        <location evidence="1">Cytoskeleton</location>
    </subcellularLocation>
</comment>
<sequence>MAEGGGSSLKGLREQMVAAAQAIAEERRNQSGISPVPVQTAINLQTATKPVIDGSTLRTEERQRLARERREEREKQNAAKETQIFEKEKKAKLQYEKQMEEKQRKLKEQKQKEEQRRAAVEEKRKQKIEAEKERYEAVVHRTLERSQRLETRQKRWSWGGSVTSNSDSKTASKRSTSTANLKQTEAVINKRLSSSAALLNSPDRSTTKRSASLNRLSNKVSLQSEQPPPKGSQVEQKGRTEKKRSTSLNRISSKPHSSTELEKVKKEERPARRSQISPLESNVISRLLAPTQASLARSKSAATLSADGQDPSASASSISSPIQTPKVPVRSRSIDRLKTTVSSSDTSSPESTQKSATEKQYPSPAGRRPPSPSASARRRSPSPANLAKRPSSPSTARQNQKARPPSPSVLKQRPSSPTTVSKPAPIQRLPLTPSVVNITKKKPEMECKPKDKCEEGAGQEHGTSPTSERETVAIAAKTKEESSSKNIPGTTTAEEAAKILAEKRRLAREQREREDQERIQREEEERSREEEMVKKMIEDKAQREEELHRLEEEKRLDDEEQQRQAEERVRKEQEEQEKLREEAEAKAQEEAERQRQERERIMQQNMQERLERKKRIEEIMKRTRKSEQNEAKNEEKSANEADEEEDAEEEEELGLEKTYQPESSMQDMSKMEADEVLMNGDEQDIYQKKENEGSLHVMQLKDYSPSAKEMVIQNSEVLHVNEADRTIGLIQNLNGKSNAWTFEEIIDLGVHSKSTKLSSDSITADNCNENLNDAATLPSSPKLAFEDDGTVNSLTKPIETASEL</sequence>
<dbReference type="InterPro" id="IPR008604">
    <property type="entry name" value="MAP7_fam"/>
</dbReference>
<feature type="compositionally biased region" description="Basic and acidic residues" evidence="6">
    <location>
        <begin position="441"/>
        <end position="455"/>
    </location>
</feature>
<feature type="compositionally biased region" description="Acidic residues" evidence="6">
    <location>
        <begin position="640"/>
        <end position="653"/>
    </location>
</feature>
<feature type="compositionally biased region" description="Low complexity" evidence="6">
    <location>
        <begin position="166"/>
        <end position="179"/>
    </location>
</feature>
<feature type="compositionally biased region" description="Basic and acidic residues" evidence="6">
    <location>
        <begin position="608"/>
        <end position="639"/>
    </location>
</feature>
<feature type="compositionally biased region" description="Polar residues" evidence="6">
    <location>
        <begin position="291"/>
        <end position="303"/>
    </location>
</feature>
<dbReference type="GeneTree" id="ENSGT00950000182941"/>
<feature type="compositionally biased region" description="Basic and acidic residues" evidence="6">
    <location>
        <begin position="467"/>
        <end position="483"/>
    </location>
</feature>
<feature type="compositionally biased region" description="Polar residues" evidence="6">
    <location>
        <begin position="274"/>
        <end position="284"/>
    </location>
</feature>
<evidence type="ECO:0000313" key="8">
    <source>
        <dbReference type="Proteomes" id="UP000472274"/>
    </source>
</evidence>